<dbReference type="AlphaFoldDB" id="A0A375I2S4"/>
<gene>
    <name evidence="1" type="ORF">PROPJV5_2096</name>
</gene>
<dbReference type="RefSeq" id="WP_119716245.1">
    <property type="nucleotide sequence ID" value="NZ_OMOH01000009.1"/>
</dbReference>
<dbReference type="Proteomes" id="UP000265962">
    <property type="component" value="Unassembled WGS sequence"/>
</dbReference>
<dbReference type="EMBL" id="OMOH01000009">
    <property type="protein sequence ID" value="SPF69135.1"/>
    <property type="molecule type" value="Genomic_DNA"/>
</dbReference>
<reference evidence="2" key="1">
    <citation type="submission" date="2018-02" db="EMBL/GenBank/DDBJ databases">
        <authorList>
            <person name="Hornung B."/>
        </authorList>
    </citation>
    <scope>NUCLEOTIDE SEQUENCE [LARGE SCALE GENOMIC DNA]</scope>
</reference>
<sequence>MSTEVSRLRSGPDAGERPGGLGLGRIDFVVPGLAKDVIDGSRQVWLTVVGLDHEAFTDGRARATLPGWFRRACRRRPAGSDRIWDVDAWLSWADPDERPWRWWDADVLDEDRGWVSIVLSERPCPVGVLEATLHTLGATRVDTDI</sequence>
<evidence type="ECO:0000313" key="1">
    <source>
        <dbReference type="EMBL" id="SPF69135.1"/>
    </source>
</evidence>
<organism evidence="1 2">
    <name type="scientific">Propionibacterium ruminifibrarum</name>
    <dbReference type="NCBI Taxonomy" id="1962131"/>
    <lineage>
        <taxon>Bacteria</taxon>
        <taxon>Bacillati</taxon>
        <taxon>Actinomycetota</taxon>
        <taxon>Actinomycetes</taxon>
        <taxon>Propionibacteriales</taxon>
        <taxon>Propionibacteriaceae</taxon>
        <taxon>Propionibacterium</taxon>
    </lineage>
</organism>
<keyword evidence="2" id="KW-1185">Reference proteome</keyword>
<dbReference type="OrthoDB" id="583417at2"/>
<name>A0A375I2S4_9ACTN</name>
<proteinExistence type="predicted"/>
<evidence type="ECO:0000313" key="2">
    <source>
        <dbReference type="Proteomes" id="UP000265962"/>
    </source>
</evidence>
<accession>A0A375I2S4</accession>
<protein>
    <submittedName>
        <fullName evidence="1">Uncharacterized protein</fullName>
    </submittedName>
</protein>